<evidence type="ECO:0000259" key="2">
    <source>
        <dbReference type="PROSITE" id="PS01186"/>
    </source>
</evidence>
<feature type="region of interest" description="Disordered" evidence="1">
    <location>
        <begin position="108"/>
        <end position="142"/>
    </location>
</feature>
<reference evidence="4" key="1">
    <citation type="submission" date="2022-11" db="UniProtKB">
        <authorList>
            <consortium name="WormBaseParasite"/>
        </authorList>
    </citation>
    <scope>IDENTIFICATION</scope>
</reference>
<feature type="region of interest" description="Disordered" evidence="1">
    <location>
        <begin position="194"/>
        <end position="213"/>
    </location>
</feature>
<dbReference type="AlphaFoldDB" id="A0A915KKJ9"/>
<dbReference type="PROSITE" id="PS01186">
    <property type="entry name" value="EGF_2"/>
    <property type="match status" value="1"/>
</dbReference>
<evidence type="ECO:0000313" key="3">
    <source>
        <dbReference type="Proteomes" id="UP000887565"/>
    </source>
</evidence>
<proteinExistence type="predicted"/>
<evidence type="ECO:0000313" key="4">
    <source>
        <dbReference type="WBParaSite" id="nRc.2.0.1.t38947-RA"/>
    </source>
</evidence>
<evidence type="ECO:0000256" key="1">
    <source>
        <dbReference type="SAM" id="MobiDB-lite"/>
    </source>
</evidence>
<dbReference type="Proteomes" id="UP000887565">
    <property type="component" value="Unplaced"/>
</dbReference>
<keyword evidence="3" id="KW-1185">Reference proteome</keyword>
<protein>
    <submittedName>
        <fullName evidence="4">EGF-like domain-containing protein</fullName>
    </submittedName>
</protein>
<accession>A0A915KKJ9</accession>
<feature type="domain" description="EGF-like" evidence="2">
    <location>
        <begin position="49"/>
        <end position="62"/>
    </location>
</feature>
<dbReference type="InterPro" id="IPR000742">
    <property type="entry name" value="EGF"/>
</dbReference>
<sequence length="373" mass="41275">MAIGVRRIDSYNEVAYLGDICSPPYIPCVTPNSQCFHTDNIFYDRQSFCICMPGFEPSTGHCIGDDEPTTTSTASTTTSTMQKLVNDATNSSDVVDNSTLIADETLIEQPPSPTRRPQIVRRPSSGHWPTKAGKYNKLPPSNPIYEPPFPALTTSSSIRDDDVNFQAATAYSTTSHFLHLRLNPYPSQKMKVVSEEPANGREESSVPKNPSRDISPELLAAVTSMSRMYDFRTITESPYKMKLPQQANLFHNDIKPIPYQVTTVEPSKNDSREGVVAGTRSYVPLHILLDTSTTKSQQRSSESRSQLTKFYKNRYPNAAVSRLAPDPVNRGIDSIIKNTTPKLDSTTVGMVKASSEQIFSVQTSCCILNGRGF</sequence>
<dbReference type="WBParaSite" id="nRc.2.0.1.t38947-RA">
    <property type="protein sequence ID" value="nRc.2.0.1.t38947-RA"/>
    <property type="gene ID" value="nRc.2.0.1.g38947"/>
</dbReference>
<organism evidence="3 4">
    <name type="scientific">Romanomermis culicivorax</name>
    <name type="common">Nematode worm</name>
    <dbReference type="NCBI Taxonomy" id="13658"/>
    <lineage>
        <taxon>Eukaryota</taxon>
        <taxon>Metazoa</taxon>
        <taxon>Ecdysozoa</taxon>
        <taxon>Nematoda</taxon>
        <taxon>Enoplea</taxon>
        <taxon>Dorylaimia</taxon>
        <taxon>Mermithida</taxon>
        <taxon>Mermithoidea</taxon>
        <taxon>Mermithidae</taxon>
        <taxon>Romanomermis</taxon>
    </lineage>
</organism>
<name>A0A915KKJ9_ROMCU</name>